<dbReference type="EMBL" id="BAHC01000233">
    <property type="protein sequence ID" value="GAB93647.1"/>
    <property type="molecule type" value="Genomic_DNA"/>
</dbReference>
<dbReference type="PANTHER" id="PTHR43884">
    <property type="entry name" value="ACYL-COA DEHYDROGENASE"/>
    <property type="match status" value="1"/>
</dbReference>
<dbReference type="eggNOG" id="COG1960">
    <property type="taxonomic scope" value="Bacteria"/>
</dbReference>
<dbReference type="GO" id="GO:0003995">
    <property type="term" value="F:acyl-CoA dehydrogenase activity"/>
    <property type="evidence" value="ECO:0007669"/>
    <property type="project" value="TreeGrafter"/>
</dbReference>
<dbReference type="InterPro" id="IPR009075">
    <property type="entry name" value="AcylCo_DH/oxidase_C"/>
</dbReference>
<dbReference type="GO" id="GO:0050660">
    <property type="term" value="F:flavin adenine dinucleotide binding"/>
    <property type="evidence" value="ECO:0007669"/>
    <property type="project" value="InterPro"/>
</dbReference>
<name>K6WNC3_9ACTN</name>
<dbReference type="Gene3D" id="1.10.540.10">
    <property type="entry name" value="Acyl-CoA dehydrogenase/oxidase, N-terminal domain"/>
    <property type="match status" value="1"/>
</dbReference>
<feature type="non-terminal residue" evidence="7">
    <location>
        <position position="1"/>
    </location>
</feature>
<evidence type="ECO:0000256" key="3">
    <source>
        <dbReference type="ARBA" id="ARBA00022630"/>
    </source>
</evidence>
<evidence type="ECO:0000313" key="8">
    <source>
        <dbReference type="Proteomes" id="UP000008363"/>
    </source>
</evidence>
<evidence type="ECO:0000256" key="2">
    <source>
        <dbReference type="ARBA" id="ARBA00009347"/>
    </source>
</evidence>
<evidence type="ECO:0000256" key="4">
    <source>
        <dbReference type="ARBA" id="ARBA00022827"/>
    </source>
</evidence>
<proteinExistence type="inferred from homology"/>
<evidence type="ECO:0000313" key="7">
    <source>
        <dbReference type="EMBL" id="GAB93647.1"/>
    </source>
</evidence>
<comment type="cofactor">
    <cofactor evidence="1">
        <name>FAD</name>
        <dbReference type="ChEBI" id="CHEBI:57692"/>
    </cofactor>
</comment>
<accession>K6WNC3</accession>
<dbReference type="PANTHER" id="PTHR43884:SF20">
    <property type="entry name" value="ACYL-COA DEHYDROGENASE FADE28"/>
    <property type="match status" value="1"/>
</dbReference>
<feature type="domain" description="Acyl-CoA dehydrogenase/oxidase C-terminal" evidence="6">
    <location>
        <begin position="200"/>
        <end position="328"/>
    </location>
</feature>
<dbReference type="SUPFAM" id="SSF56645">
    <property type="entry name" value="Acyl-CoA dehydrogenase NM domain-like"/>
    <property type="match status" value="1"/>
</dbReference>
<dbReference type="Gene3D" id="1.20.140.10">
    <property type="entry name" value="Butyryl-CoA Dehydrogenase, subunit A, domain 3"/>
    <property type="match status" value="1"/>
</dbReference>
<dbReference type="Proteomes" id="UP000008363">
    <property type="component" value="Unassembled WGS sequence"/>
</dbReference>
<evidence type="ECO:0000256" key="5">
    <source>
        <dbReference type="ARBA" id="ARBA00023002"/>
    </source>
</evidence>
<dbReference type="RefSeq" id="WP_006339091.1">
    <property type="nucleotide sequence ID" value="NZ_BAHC01000233.1"/>
</dbReference>
<keyword evidence="5" id="KW-0560">Oxidoreductase</keyword>
<keyword evidence="8" id="KW-1185">Reference proteome</keyword>
<comment type="caution">
    <text evidence="7">The sequence shown here is derived from an EMBL/GenBank/DDBJ whole genome shotgun (WGS) entry which is preliminary data.</text>
</comment>
<reference evidence="7 8" key="1">
    <citation type="submission" date="2012-08" db="EMBL/GenBank/DDBJ databases">
        <title>Whole genome shotgun sequence of Gordonia rhizosphera NBRC 16068.</title>
        <authorList>
            <person name="Takarada H."/>
            <person name="Isaki S."/>
            <person name="Hosoyama A."/>
            <person name="Tsuchikane K."/>
            <person name="Katsumata H."/>
            <person name="Baba S."/>
            <person name="Ohji S."/>
            <person name="Yamazaki S."/>
            <person name="Fujita N."/>
        </authorList>
    </citation>
    <scope>NUCLEOTIDE SEQUENCE [LARGE SCALE GENOMIC DNA]</scope>
    <source>
        <strain evidence="7 8">NBRC 16068</strain>
    </source>
</reference>
<keyword evidence="3" id="KW-0285">Flavoprotein</keyword>
<dbReference type="InterPro" id="IPR009100">
    <property type="entry name" value="AcylCoA_DH/oxidase_NM_dom_sf"/>
</dbReference>
<dbReference type="STRING" id="1108045.GORHZ_233_00590"/>
<keyword evidence="4" id="KW-0274">FAD</keyword>
<sequence length="348" mass="35733">RRNRDDENRSAGAGFDRDRWSVLARQIGLIGIAAPELWGGMGLPAPYAVAAAEECGAALYPGPARASVLLAAALDGIIPDDVPSQLRSVVQDFLVGAAIAGVATNSNGALAEFSDGRVTGRLVAVTHGTVADLVVGVVESVDGPALALIAPAVRPTRVERIPVPTVDFATPLADVVLTEVPAVLLGQDGDVAALDRFRTFEALLLAAEQVGGAEGCLAGMVSYATMREQFGKVIGTYQAIAHRCSDTAIDAASARALVAAAADALDDGDDVAARQLTLLARAEAADGFVAASNAFIQVSGGIGFTWEHDAHLYFRRARATAAIGGTPAELRDQAVVSGCVDLLVRASA</sequence>
<dbReference type="Pfam" id="PF00441">
    <property type="entry name" value="Acyl-CoA_dh_1"/>
    <property type="match status" value="1"/>
</dbReference>
<dbReference type="SUPFAM" id="SSF47203">
    <property type="entry name" value="Acyl-CoA dehydrogenase C-terminal domain-like"/>
    <property type="match status" value="1"/>
</dbReference>
<dbReference type="InterPro" id="IPR037069">
    <property type="entry name" value="AcylCoA_DH/ox_N_sf"/>
</dbReference>
<protein>
    <submittedName>
        <fullName evidence="7">Putative acyl-CoA dehydrogenase</fullName>
    </submittedName>
</protein>
<evidence type="ECO:0000259" key="6">
    <source>
        <dbReference type="Pfam" id="PF00441"/>
    </source>
</evidence>
<evidence type="ECO:0000256" key="1">
    <source>
        <dbReference type="ARBA" id="ARBA00001974"/>
    </source>
</evidence>
<dbReference type="InterPro" id="IPR036250">
    <property type="entry name" value="AcylCo_DH-like_C"/>
</dbReference>
<comment type="similarity">
    <text evidence="2">Belongs to the acyl-CoA dehydrogenase family.</text>
</comment>
<organism evidence="7 8">
    <name type="scientific">Gordonia rhizosphera NBRC 16068</name>
    <dbReference type="NCBI Taxonomy" id="1108045"/>
    <lineage>
        <taxon>Bacteria</taxon>
        <taxon>Bacillati</taxon>
        <taxon>Actinomycetota</taxon>
        <taxon>Actinomycetes</taxon>
        <taxon>Mycobacteriales</taxon>
        <taxon>Gordoniaceae</taxon>
        <taxon>Gordonia</taxon>
    </lineage>
</organism>
<dbReference type="OrthoDB" id="4367481at2"/>
<dbReference type="AlphaFoldDB" id="K6WNC3"/>
<gene>
    <name evidence="7" type="ORF">GORHZ_233_00590</name>
</gene>